<proteinExistence type="inferred from homology"/>
<comment type="caution">
    <text evidence="7">The sequence shown here is derived from an EMBL/GenBank/DDBJ whole genome shotgun (WGS) entry which is preliminary data.</text>
</comment>
<evidence type="ECO:0000313" key="7">
    <source>
        <dbReference type="EMBL" id="EXU95135.1"/>
    </source>
</evidence>
<dbReference type="AlphaFoldDB" id="A0A014MVE6"/>
<dbReference type="PANTHER" id="PTHR42940:SF5">
    <property type="entry name" value="ALCOHOL DEHYDROGENASE 2"/>
    <property type="match status" value="1"/>
</dbReference>
<keyword evidence="3" id="KW-0479">Metal-binding</keyword>
<evidence type="ECO:0000256" key="4">
    <source>
        <dbReference type="ARBA" id="ARBA00022833"/>
    </source>
</evidence>
<dbReference type="GO" id="GO:0004022">
    <property type="term" value="F:alcohol dehydrogenase (NAD+) activity"/>
    <property type="evidence" value="ECO:0007669"/>
    <property type="project" value="TreeGrafter"/>
</dbReference>
<dbReference type="eggNOG" id="KOG0023">
    <property type="taxonomic scope" value="Eukaryota"/>
</dbReference>
<dbReference type="EMBL" id="JELW01000099">
    <property type="protein sequence ID" value="EXU95135.1"/>
    <property type="molecule type" value="Genomic_DNA"/>
</dbReference>
<evidence type="ECO:0000256" key="3">
    <source>
        <dbReference type="ARBA" id="ARBA00022723"/>
    </source>
</evidence>
<dbReference type="GO" id="GO:0005737">
    <property type="term" value="C:cytoplasm"/>
    <property type="evidence" value="ECO:0007669"/>
    <property type="project" value="TreeGrafter"/>
</dbReference>
<dbReference type="GO" id="GO:0046872">
    <property type="term" value="F:metal ion binding"/>
    <property type="evidence" value="ECO:0007669"/>
    <property type="project" value="UniProtKB-KW"/>
</dbReference>
<dbReference type="InterPro" id="IPR036291">
    <property type="entry name" value="NAD(P)-bd_dom_sf"/>
</dbReference>
<dbReference type="SUPFAM" id="SSF50129">
    <property type="entry name" value="GroES-like"/>
    <property type="match status" value="1"/>
</dbReference>
<comment type="cofactor">
    <cofactor evidence="1">
        <name>Zn(2+)</name>
        <dbReference type="ChEBI" id="CHEBI:29105"/>
    </cofactor>
</comment>
<evidence type="ECO:0000313" key="8">
    <source>
        <dbReference type="Proteomes" id="UP000030151"/>
    </source>
</evidence>
<reference evidence="7 8" key="1">
    <citation type="submission" date="2014-02" db="EMBL/GenBank/DDBJ databases">
        <title>The genome sequence of the entomopathogenic fungus Metarhizium robertsii ARSEF 2575.</title>
        <authorList>
            <person name="Giuliano Garisto Donzelli B."/>
            <person name="Roe B.A."/>
            <person name="Macmil S.L."/>
            <person name="Krasnoff S.B."/>
            <person name="Gibson D.M."/>
        </authorList>
    </citation>
    <scope>NUCLEOTIDE SEQUENCE [LARGE SCALE GENOMIC DNA]</scope>
    <source>
        <strain evidence="7 8">ARSEF 2575</strain>
    </source>
</reference>
<dbReference type="Pfam" id="PF08240">
    <property type="entry name" value="ADH_N"/>
    <property type="match status" value="1"/>
</dbReference>
<feature type="domain" description="Enoyl reductase (ER)" evidence="6">
    <location>
        <begin position="22"/>
        <end position="367"/>
    </location>
</feature>
<dbReference type="HOGENOM" id="CLU_026673_20_1_1"/>
<evidence type="ECO:0000256" key="5">
    <source>
        <dbReference type="ARBA" id="ARBA00023002"/>
    </source>
</evidence>
<accession>A0A014MVE6</accession>
<dbReference type="InterPro" id="IPR013149">
    <property type="entry name" value="ADH-like_C"/>
</dbReference>
<gene>
    <name evidence="7" type="ORF">X797_011779</name>
</gene>
<dbReference type="Gene3D" id="3.40.50.720">
    <property type="entry name" value="NAD(P)-binding Rossmann-like Domain"/>
    <property type="match status" value="1"/>
</dbReference>
<evidence type="ECO:0000256" key="1">
    <source>
        <dbReference type="ARBA" id="ARBA00001947"/>
    </source>
</evidence>
<dbReference type="Pfam" id="PF00107">
    <property type="entry name" value="ADH_zinc_N"/>
    <property type="match status" value="1"/>
</dbReference>
<keyword evidence="4" id="KW-0862">Zinc</keyword>
<dbReference type="SUPFAM" id="SSF51735">
    <property type="entry name" value="NAD(P)-binding Rossmann-fold domains"/>
    <property type="match status" value="1"/>
</dbReference>
<dbReference type="InterPro" id="IPR020843">
    <property type="entry name" value="ER"/>
</dbReference>
<dbReference type="InterPro" id="IPR011032">
    <property type="entry name" value="GroES-like_sf"/>
</dbReference>
<comment type="similarity">
    <text evidence="2">Belongs to the zinc-containing alcohol dehydrogenase family.</text>
</comment>
<organism evidence="7 8">
    <name type="scientific">Metarhizium robertsii</name>
    <dbReference type="NCBI Taxonomy" id="568076"/>
    <lineage>
        <taxon>Eukaryota</taxon>
        <taxon>Fungi</taxon>
        <taxon>Dikarya</taxon>
        <taxon>Ascomycota</taxon>
        <taxon>Pezizomycotina</taxon>
        <taxon>Sordariomycetes</taxon>
        <taxon>Hypocreomycetidae</taxon>
        <taxon>Hypocreales</taxon>
        <taxon>Clavicipitaceae</taxon>
        <taxon>Metarhizium</taxon>
    </lineage>
</organism>
<dbReference type="OrthoDB" id="1879366at2759"/>
<keyword evidence="5" id="KW-0560">Oxidoreductase</keyword>
<evidence type="ECO:0000259" key="6">
    <source>
        <dbReference type="SMART" id="SM00829"/>
    </source>
</evidence>
<name>A0A014MVE6_9HYPO</name>
<sequence length="370" mass="39312">MAAEADMKVPSAHSAMVYDEPGSVSLQRRIVKTPMPGHGQVLIRITHSGICHSDHGVMTHAWKWLARRIEPGQVGGHEGVGSIVKLGSGTEASGLRLGDRVGVKWVSEACLSCPPCLEGADGCCVNMKISGYYTPGTFQQYTLAPAYYVTPIPDSVPSAVAAPLLCGGLTALAAIKKAKASPGSWVLVAGAGGGVGHLVCEIASRAFSLRVIGIDRVMKKVMIHDCGVEEFLALEDYSMGLQRQYEVVQAVRKLTDGLGVAAAVVCTGEASAYSWGFECLRFNGTLVVVGVQQGDETPICSASPNAFLFHQRRMVGSSVGNRLDAIEVMKLAARGIVKPHLTLRPLEELGDIFEEMERGELLGKVVVEVL</sequence>
<dbReference type="Gene3D" id="3.90.180.10">
    <property type="entry name" value="Medium-chain alcohol dehydrogenases, catalytic domain"/>
    <property type="match status" value="1"/>
</dbReference>
<protein>
    <submittedName>
        <fullName evidence="7">Zn-dependent alcohol dehydrogenase family protein</fullName>
    </submittedName>
</protein>
<dbReference type="InterPro" id="IPR013154">
    <property type="entry name" value="ADH-like_N"/>
</dbReference>
<dbReference type="PANTHER" id="PTHR42940">
    <property type="entry name" value="ALCOHOL DEHYDROGENASE 1-RELATED"/>
    <property type="match status" value="1"/>
</dbReference>
<evidence type="ECO:0000256" key="2">
    <source>
        <dbReference type="ARBA" id="ARBA00008072"/>
    </source>
</evidence>
<dbReference type="Proteomes" id="UP000030151">
    <property type="component" value="Unassembled WGS sequence"/>
</dbReference>
<dbReference type="SMART" id="SM00829">
    <property type="entry name" value="PKS_ER"/>
    <property type="match status" value="1"/>
</dbReference>